<evidence type="ECO:0000313" key="2">
    <source>
        <dbReference type="Proteomes" id="UP000059680"/>
    </source>
</evidence>
<dbReference type="EMBL" id="AP014965">
    <property type="protein sequence ID" value="BAT07281.1"/>
    <property type="molecule type" value="Genomic_DNA"/>
</dbReference>
<sequence length="44" mass="4947">MAGGYYGVASVMASYDHQGWYYGNWQPGYQQKQCYEVPNAGCSM</sequence>
<proteinExistence type="predicted"/>
<accession>A0A0P0XJM6</accession>
<gene>
    <name evidence="1" type="ordered locus">Os09g0289100</name>
    <name evidence="1" type="ORF">OSNPB_090289100</name>
</gene>
<dbReference type="PaxDb" id="39947-A0A0P0XJM6"/>
<reference evidence="2" key="1">
    <citation type="journal article" date="2005" name="Nature">
        <title>The map-based sequence of the rice genome.</title>
        <authorList>
            <consortium name="International rice genome sequencing project (IRGSP)"/>
            <person name="Matsumoto T."/>
            <person name="Wu J."/>
            <person name="Kanamori H."/>
            <person name="Katayose Y."/>
            <person name="Fujisawa M."/>
            <person name="Namiki N."/>
            <person name="Mizuno H."/>
            <person name="Yamamoto K."/>
            <person name="Antonio B.A."/>
            <person name="Baba T."/>
            <person name="Sakata K."/>
            <person name="Nagamura Y."/>
            <person name="Aoki H."/>
            <person name="Arikawa K."/>
            <person name="Arita K."/>
            <person name="Bito T."/>
            <person name="Chiden Y."/>
            <person name="Fujitsuka N."/>
            <person name="Fukunaka R."/>
            <person name="Hamada M."/>
            <person name="Harada C."/>
            <person name="Hayashi A."/>
            <person name="Hijishita S."/>
            <person name="Honda M."/>
            <person name="Hosokawa S."/>
            <person name="Ichikawa Y."/>
            <person name="Idonuma A."/>
            <person name="Iijima M."/>
            <person name="Ikeda M."/>
            <person name="Ikeno M."/>
            <person name="Ito K."/>
            <person name="Ito S."/>
            <person name="Ito T."/>
            <person name="Ito Y."/>
            <person name="Ito Y."/>
            <person name="Iwabuchi A."/>
            <person name="Kamiya K."/>
            <person name="Karasawa W."/>
            <person name="Kurita K."/>
            <person name="Katagiri S."/>
            <person name="Kikuta A."/>
            <person name="Kobayashi H."/>
            <person name="Kobayashi N."/>
            <person name="Machita K."/>
            <person name="Maehara T."/>
            <person name="Masukawa M."/>
            <person name="Mizubayashi T."/>
            <person name="Mukai Y."/>
            <person name="Nagasaki H."/>
            <person name="Nagata Y."/>
            <person name="Naito S."/>
            <person name="Nakashima M."/>
            <person name="Nakama Y."/>
            <person name="Nakamichi Y."/>
            <person name="Nakamura M."/>
            <person name="Meguro A."/>
            <person name="Negishi M."/>
            <person name="Ohta I."/>
            <person name="Ohta T."/>
            <person name="Okamoto M."/>
            <person name="Ono N."/>
            <person name="Saji S."/>
            <person name="Sakaguchi M."/>
            <person name="Sakai K."/>
            <person name="Shibata M."/>
            <person name="Shimokawa T."/>
            <person name="Song J."/>
            <person name="Takazaki Y."/>
            <person name="Terasawa K."/>
            <person name="Tsugane M."/>
            <person name="Tsuji K."/>
            <person name="Ueda S."/>
            <person name="Waki K."/>
            <person name="Yamagata H."/>
            <person name="Yamamoto M."/>
            <person name="Yamamoto S."/>
            <person name="Yamane H."/>
            <person name="Yoshiki S."/>
            <person name="Yoshihara R."/>
            <person name="Yukawa K."/>
            <person name="Zhong H."/>
            <person name="Yano M."/>
            <person name="Yuan Q."/>
            <person name="Ouyang S."/>
            <person name="Liu J."/>
            <person name="Jones K.M."/>
            <person name="Gansberger K."/>
            <person name="Moffat K."/>
            <person name="Hill J."/>
            <person name="Bera J."/>
            <person name="Fadrosh D."/>
            <person name="Jin S."/>
            <person name="Johri S."/>
            <person name="Kim M."/>
            <person name="Overton L."/>
            <person name="Reardon M."/>
            <person name="Tsitrin T."/>
            <person name="Vuong H."/>
            <person name="Weaver B."/>
            <person name="Ciecko A."/>
            <person name="Tallon L."/>
            <person name="Jackson J."/>
            <person name="Pai G."/>
            <person name="Aken S.V."/>
            <person name="Utterback T."/>
            <person name="Reidmuller S."/>
            <person name="Feldblyum T."/>
            <person name="Hsiao J."/>
            <person name="Zismann V."/>
            <person name="Iobst S."/>
            <person name="de Vazeille A.R."/>
            <person name="Buell C.R."/>
            <person name="Ying K."/>
            <person name="Li Y."/>
            <person name="Lu T."/>
            <person name="Huang Y."/>
            <person name="Zhao Q."/>
            <person name="Feng Q."/>
            <person name="Zhang L."/>
            <person name="Zhu J."/>
            <person name="Weng Q."/>
            <person name="Mu J."/>
            <person name="Lu Y."/>
            <person name="Fan D."/>
            <person name="Liu Y."/>
            <person name="Guan J."/>
            <person name="Zhang Y."/>
            <person name="Yu S."/>
            <person name="Liu X."/>
            <person name="Zhang Y."/>
            <person name="Hong G."/>
            <person name="Han B."/>
            <person name="Choisne N."/>
            <person name="Demange N."/>
            <person name="Orjeda G."/>
            <person name="Samain S."/>
            <person name="Cattolico L."/>
            <person name="Pelletier E."/>
            <person name="Couloux A."/>
            <person name="Segurens B."/>
            <person name="Wincker P."/>
            <person name="D'Hont A."/>
            <person name="Scarpelli C."/>
            <person name="Weissenbach J."/>
            <person name="Salanoubat M."/>
            <person name="Quetier F."/>
            <person name="Yu Y."/>
            <person name="Kim H.R."/>
            <person name="Rambo T."/>
            <person name="Currie J."/>
            <person name="Collura K."/>
            <person name="Luo M."/>
            <person name="Yang T."/>
            <person name="Ammiraju J.S.S."/>
            <person name="Engler F."/>
            <person name="Soderlund C."/>
            <person name="Wing R.A."/>
            <person name="Palmer L.E."/>
            <person name="de la Bastide M."/>
            <person name="Spiegel L."/>
            <person name="Nascimento L."/>
            <person name="Zutavern T."/>
            <person name="O'Shaughnessy A."/>
            <person name="Dike S."/>
            <person name="Dedhia N."/>
            <person name="Preston R."/>
            <person name="Balija V."/>
            <person name="McCombie W.R."/>
            <person name="Chow T."/>
            <person name="Chen H."/>
            <person name="Chung M."/>
            <person name="Chen C."/>
            <person name="Shaw J."/>
            <person name="Wu H."/>
            <person name="Hsiao K."/>
            <person name="Chao Y."/>
            <person name="Chu M."/>
            <person name="Cheng C."/>
            <person name="Hour A."/>
            <person name="Lee P."/>
            <person name="Lin S."/>
            <person name="Lin Y."/>
            <person name="Liou J."/>
            <person name="Liu S."/>
            <person name="Hsing Y."/>
            <person name="Raghuvanshi S."/>
            <person name="Mohanty A."/>
            <person name="Bharti A.K."/>
            <person name="Gaur A."/>
            <person name="Gupta V."/>
            <person name="Kumar D."/>
            <person name="Ravi V."/>
            <person name="Vij S."/>
            <person name="Kapur A."/>
            <person name="Khurana P."/>
            <person name="Khurana P."/>
            <person name="Khurana J.P."/>
            <person name="Tyagi A.K."/>
            <person name="Gaikwad K."/>
            <person name="Singh A."/>
            <person name="Dalal V."/>
            <person name="Srivastava S."/>
            <person name="Dixit A."/>
            <person name="Pal A.K."/>
            <person name="Ghazi I.A."/>
            <person name="Yadav M."/>
            <person name="Pandit A."/>
            <person name="Bhargava A."/>
            <person name="Sureshbabu K."/>
            <person name="Batra K."/>
            <person name="Sharma T.R."/>
            <person name="Mohapatra T."/>
            <person name="Singh N.K."/>
            <person name="Messing J."/>
            <person name="Nelson A.B."/>
            <person name="Fuks G."/>
            <person name="Kavchok S."/>
            <person name="Keizer G."/>
            <person name="Linton E."/>
            <person name="Llaca V."/>
            <person name="Song R."/>
            <person name="Tanyolac B."/>
            <person name="Young S."/>
            <person name="Ho-Il K."/>
            <person name="Hahn J.H."/>
            <person name="Sangsakoo G."/>
            <person name="Vanavichit A."/>
            <person name="de Mattos Luiz.A.T."/>
            <person name="Zimmer P.D."/>
            <person name="Malone G."/>
            <person name="Dellagostin O."/>
            <person name="de Oliveira A.C."/>
            <person name="Bevan M."/>
            <person name="Bancroft I."/>
            <person name="Minx P."/>
            <person name="Cordum H."/>
            <person name="Wilson R."/>
            <person name="Cheng Z."/>
            <person name="Jin W."/>
            <person name="Jiang J."/>
            <person name="Leong S.A."/>
            <person name="Iwama H."/>
            <person name="Gojobori T."/>
            <person name="Itoh T."/>
            <person name="Niimura Y."/>
            <person name="Fujii Y."/>
            <person name="Habara T."/>
            <person name="Sakai H."/>
            <person name="Sato Y."/>
            <person name="Wilson G."/>
            <person name="Kumar K."/>
            <person name="McCouch S."/>
            <person name="Juretic N."/>
            <person name="Hoen D."/>
            <person name="Wright S."/>
            <person name="Bruskiewich R."/>
            <person name="Bureau T."/>
            <person name="Miyao A."/>
            <person name="Hirochika H."/>
            <person name="Nishikawa T."/>
            <person name="Kadowaki K."/>
            <person name="Sugiura M."/>
            <person name="Burr B."/>
            <person name="Sasaki T."/>
        </authorList>
    </citation>
    <scope>NUCLEOTIDE SEQUENCE [LARGE SCALE GENOMIC DNA]</scope>
    <source>
        <strain evidence="2">cv. Nipponbare</strain>
    </source>
</reference>
<dbReference type="AlphaFoldDB" id="A0A0P0XJM6"/>
<reference evidence="1 2" key="2">
    <citation type="journal article" date="2013" name="Plant Cell Physiol.">
        <title>Rice Annotation Project Database (RAP-DB): an integrative and interactive database for rice genomics.</title>
        <authorList>
            <person name="Sakai H."/>
            <person name="Lee S.S."/>
            <person name="Tanaka T."/>
            <person name="Numa H."/>
            <person name="Kim J."/>
            <person name="Kawahara Y."/>
            <person name="Wakimoto H."/>
            <person name="Yang C.C."/>
            <person name="Iwamoto M."/>
            <person name="Abe T."/>
            <person name="Yamada Y."/>
            <person name="Muto A."/>
            <person name="Inokuchi H."/>
            <person name="Ikemura T."/>
            <person name="Matsumoto T."/>
            <person name="Sasaki T."/>
            <person name="Itoh T."/>
        </authorList>
    </citation>
    <scope>NUCLEOTIDE SEQUENCE [LARGE SCALE GENOMIC DNA]</scope>
    <source>
        <strain evidence="2">cv. Nipponbare</strain>
    </source>
</reference>
<organism evidence="1 2">
    <name type="scientific">Oryza sativa subsp. japonica</name>
    <name type="common">Rice</name>
    <dbReference type="NCBI Taxonomy" id="39947"/>
    <lineage>
        <taxon>Eukaryota</taxon>
        <taxon>Viridiplantae</taxon>
        <taxon>Streptophyta</taxon>
        <taxon>Embryophyta</taxon>
        <taxon>Tracheophyta</taxon>
        <taxon>Spermatophyta</taxon>
        <taxon>Magnoliopsida</taxon>
        <taxon>Liliopsida</taxon>
        <taxon>Poales</taxon>
        <taxon>Poaceae</taxon>
        <taxon>BOP clade</taxon>
        <taxon>Oryzoideae</taxon>
        <taxon>Oryzeae</taxon>
        <taxon>Oryzinae</taxon>
        <taxon>Oryza</taxon>
        <taxon>Oryza sativa</taxon>
    </lineage>
</organism>
<evidence type="ECO:0000313" key="1">
    <source>
        <dbReference type="EMBL" id="BAT07281.1"/>
    </source>
</evidence>
<dbReference type="Gramene" id="Os09t0289100-00">
    <property type="protein sequence ID" value="Os09t0289100-00"/>
    <property type="gene ID" value="Os09g0289100"/>
</dbReference>
<keyword evidence="2" id="KW-1185">Reference proteome</keyword>
<protein>
    <submittedName>
        <fullName evidence="1">Os09g0289100 protein</fullName>
    </submittedName>
</protein>
<dbReference type="Proteomes" id="UP000059680">
    <property type="component" value="Chromosome 9"/>
</dbReference>
<dbReference type="InParanoid" id="A0A0P0XJM6"/>
<reference evidence="1 2" key="3">
    <citation type="journal article" date="2013" name="Rice">
        <title>Improvement of the Oryza sativa Nipponbare reference genome using next generation sequence and optical map data.</title>
        <authorList>
            <person name="Kawahara Y."/>
            <person name="de la Bastide M."/>
            <person name="Hamilton J.P."/>
            <person name="Kanamori H."/>
            <person name="McCombie W.R."/>
            <person name="Ouyang S."/>
            <person name="Schwartz D.C."/>
            <person name="Tanaka T."/>
            <person name="Wu J."/>
            <person name="Zhou S."/>
            <person name="Childs K.L."/>
            <person name="Davidson R.M."/>
            <person name="Lin H."/>
            <person name="Quesada-Ocampo L."/>
            <person name="Vaillancourt B."/>
            <person name="Sakai H."/>
            <person name="Lee S.S."/>
            <person name="Kim J."/>
            <person name="Numa H."/>
            <person name="Itoh T."/>
            <person name="Buell C.R."/>
            <person name="Matsumoto T."/>
        </authorList>
    </citation>
    <scope>NUCLEOTIDE SEQUENCE [LARGE SCALE GENOMIC DNA]</scope>
    <source>
        <strain evidence="2">cv. Nipponbare</strain>
    </source>
</reference>
<name>A0A0P0XJM6_ORYSJ</name>